<evidence type="ECO:0000313" key="1">
    <source>
        <dbReference type="EMBL" id="TQL39369.1"/>
    </source>
</evidence>
<protein>
    <submittedName>
        <fullName evidence="1">Uncharacterized protein</fullName>
    </submittedName>
</protein>
<dbReference type="EMBL" id="VFOL01000001">
    <property type="protein sequence ID" value="TQL39369.1"/>
    <property type="molecule type" value="Genomic_DNA"/>
</dbReference>
<organism evidence="1 2">
    <name type="scientific">Salinispora arenicola</name>
    <dbReference type="NCBI Taxonomy" id="168697"/>
    <lineage>
        <taxon>Bacteria</taxon>
        <taxon>Bacillati</taxon>
        <taxon>Actinomycetota</taxon>
        <taxon>Actinomycetes</taxon>
        <taxon>Micromonosporales</taxon>
        <taxon>Micromonosporaceae</taxon>
        <taxon>Salinispora</taxon>
    </lineage>
</organism>
<sequence>MSLIHRIGALLGSPRGQQLIARGRRELAKPATRRKLQGLALKLRRLR</sequence>
<dbReference type="Proteomes" id="UP000315983">
    <property type="component" value="Unassembled WGS sequence"/>
</dbReference>
<reference evidence="1 2" key="1">
    <citation type="submission" date="2019-06" db="EMBL/GenBank/DDBJ databases">
        <title>Sequencing the genomes of 1000 actinobacteria strains.</title>
        <authorList>
            <person name="Klenk H.-P."/>
        </authorList>
    </citation>
    <scope>NUCLEOTIDE SEQUENCE [LARGE SCALE GENOMIC DNA]</scope>
    <source>
        <strain evidence="1 2">DSM 44819</strain>
    </source>
</reference>
<proteinExistence type="predicted"/>
<name>A0A542XU44_SALAC</name>
<evidence type="ECO:0000313" key="2">
    <source>
        <dbReference type="Proteomes" id="UP000315983"/>
    </source>
</evidence>
<accession>A0A542XU44</accession>
<gene>
    <name evidence="1" type="ORF">FB564_4622</name>
</gene>
<comment type="caution">
    <text evidence="1">The sequence shown here is derived from an EMBL/GenBank/DDBJ whole genome shotgun (WGS) entry which is preliminary data.</text>
</comment>
<dbReference type="AlphaFoldDB" id="A0A542XU44"/>